<dbReference type="RefSeq" id="WP_308459330.1">
    <property type="nucleotide sequence ID" value="NZ_JAJEPS010000007.1"/>
</dbReference>
<evidence type="ECO:0000313" key="3">
    <source>
        <dbReference type="EMBL" id="MCC2126206.1"/>
    </source>
</evidence>
<dbReference type="AlphaFoldDB" id="A0AAE3A9Z5"/>
<keyword evidence="1" id="KW-1133">Transmembrane helix</keyword>
<evidence type="ECO:0000259" key="2">
    <source>
        <dbReference type="SMART" id="SM00421"/>
    </source>
</evidence>
<sequence>MSHLFHKINYLLRHWNEVGVSMQRKLTIYFACTVLVVYAAAVILIQTAGIMPGSERNLGETLTVQHQNTVSAMTKQMDLLTARSIRLSEEITWTMEQILIEQGKTFADINNNPQLILDLEDSLYGTLETVLRSNACSGAFFILDATVNTEAESADTSRMGVYLRFSDLKAVGTANQHMVYFRGAADIARKKQIQMHNRWNLEFDTSLIPCYETLLEFRQSRLAEGAMWTERIQLSNTWEDVILLCVPVLDQNGVPCGICGVELSQLYFVLSYPAAESRFGNMITLLAPAEGRKYDLSKSMIGNAAGTYLKPDGLLKVRNGKYYQTATTETDRYFGFSSPLDARLCSGRQPMILTLLPEESYHQASLRSRLIWYAGTFVFLILILLMAGGASGHFSAPIVRSLKAVQQTKTGEDGQNARIRSGISEIDALVSFLQTRSQELKTSELPPEIDAMLQEFKVRVGRLTPAELLIFQLFIDGCDVQTAAERSFVSVATVRKHNTSINRKLEVSNREELMVYVDLFRRCGRLDELKNR</sequence>
<dbReference type="Gene3D" id="1.10.10.10">
    <property type="entry name" value="Winged helix-like DNA-binding domain superfamily/Winged helix DNA-binding domain"/>
    <property type="match status" value="1"/>
</dbReference>
<keyword evidence="1" id="KW-0472">Membrane</keyword>
<dbReference type="Proteomes" id="UP001198220">
    <property type="component" value="Unassembled WGS sequence"/>
</dbReference>
<evidence type="ECO:0000313" key="4">
    <source>
        <dbReference type="Proteomes" id="UP001198220"/>
    </source>
</evidence>
<keyword evidence="1" id="KW-0812">Transmembrane</keyword>
<dbReference type="SUPFAM" id="SSF46894">
    <property type="entry name" value="C-terminal effector domain of the bipartite response regulators"/>
    <property type="match status" value="1"/>
</dbReference>
<comment type="caution">
    <text evidence="3">The sequence shown here is derived from an EMBL/GenBank/DDBJ whole genome shotgun (WGS) entry which is preliminary data.</text>
</comment>
<reference evidence="3 4" key="1">
    <citation type="submission" date="2021-10" db="EMBL/GenBank/DDBJ databases">
        <title>Anaerobic single-cell dispensing facilitates the cultivation of human gut bacteria.</title>
        <authorList>
            <person name="Afrizal A."/>
        </authorList>
    </citation>
    <scope>NUCLEOTIDE SEQUENCE [LARGE SCALE GENOMIC DNA]</scope>
    <source>
        <strain evidence="3 4">CLA-AA-H276</strain>
    </source>
</reference>
<evidence type="ECO:0000256" key="1">
    <source>
        <dbReference type="SAM" id="Phobius"/>
    </source>
</evidence>
<protein>
    <submittedName>
        <fullName evidence="3">LuxR C-terminal-related transcriptional regulator</fullName>
    </submittedName>
</protein>
<organism evidence="3 4">
    <name type="scientific">Hominiventricola filiformis</name>
    <dbReference type="NCBI Taxonomy" id="2885352"/>
    <lineage>
        <taxon>Bacteria</taxon>
        <taxon>Bacillati</taxon>
        <taxon>Bacillota</taxon>
        <taxon>Clostridia</taxon>
        <taxon>Lachnospirales</taxon>
        <taxon>Lachnospiraceae</taxon>
        <taxon>Hominiventricola</taxon>
    </lineage>
</organism>
<proteinExistence type="predicted"/>
<dbReference type="GO" id="GO:0003677">
    <property type="term" value="F:DNA binding"/>
    <property type="evidence" value="ECO:0007669"/>
    <property type="project" value="InterPro"/>
</dbReference>
<gene>
    <name evidence="3" type="ORF">LKD36_08435</name>
</gene>
<feature type="transmembrane region" description="Helical" evidence="1">
    <location>
        <begin position="370"/>
        <end position="390"/>
    </location>
</feature>
<keyword evidence="4" id="KW-1185">Reference proteome</keyword>
<dbReference type="EMBL" id="JAJEPS010000007">
    <property type="protein sequence ID" value="MCC2126206.1"/>
    <property type="molecule type" value="Genomic_DNA"/>
</dbReference>
<dbReference type="SMART" id="SM00421">
    <property type="entry name" value="HTH_LUXR"/>
    <property type="match status" value="1"/>
</dbReference>
<name>A0AAE3A9Z5_9FIRM</name>
<dbReference type="GO" id="GO:0006355">
    <property type="term" value="P:regulation of DNA-templated transcription"/>
    <property type="evidence" value="ECO:0007669"/>
    <property type="project" value="InterPro"/>
</dbReference>
<accession>A0AAE3A9Z5</accession>
<feature type="domain" description="HTH luxR-type" evidence="2">
    <location>
        <begin position="460"/>
        <end position="517"/>
    </location>
</feature>
<dbReference type="InterPro" id="IPR036388">
    <property type="entry name" value="WH-like_DNA-bd_sf"/>
</dbReference>
<dbReference type="InterPro" id="IPR016032">
    <property type="entry name" value="Sig_transdc_resp-reg_C-effctor"/>
</dbReference>
<feature type="transmembrane region" description="Helical" evidence="1">
    <location>
        <begin position="26"/>
        <end position="45"/>
    </location>
</feature>
<dbReference type="Pfam" id="PF00196">
    <property type="entry name" value="GerE"/>
    <property type="match status" value="1"/>
</dbReference>
<dbReference type="InterPro" id="IPR000792">
    <property type="entry name" value="Tscrpt_reg_LuxR_C"/>
</dbReference>